<dbReference type="Proteomes" id="UP001470230">
    <property type="component" value="Unassembled WGS sequence"/>
</dbReference>
<reference evidence="2 3" key="1">
    <citation type="submission" date="2024-04" db="EMBL/GenBank/DDBJ databases">
        <title>Tritrichomonas musculus Genome.</title>
        <authorList>
            <person name="Alves-Ferreira E."/>
            <person name="Grigg M."/>
            <person name="Lorenzi H."/>
            <person name="Galac M."/>
        </authorList>
    </citation>
    <scope>NUCLEOTIDE SEQUENCE [LARGE SCALE GENOMIC DNA]</scope>
    <source>
        <strain evidence="2 3">EAF2021</strain>
    </source>
</reference>
<feature type="signal peptide" evidence="1">
    <location>
        <begin position="1"/>
        <end position="20"/>
    </location>
</feature>
<proteinExistence type="predicted"/>
<keyword evidence="1" id="KW-0732">Signal</keyword>
<dbReference type="SUPFAM" id="SSF53448">
    <property type="entry name" value="Nucleotide-diphospho-sugar transferases"/>
    <property type="match status" value="1"/>
</dbReference>
<sequence length="673" mass="78134">MAYVILMIFLITTIYIRTKSTQINSNDSINKQINESKNEGKSYSIKSDNQWLDIIIPPENQIKSNHVFKYPEILQNQNLSDNHFSFDRLEFQIENSRYIRLNPYDQSFSEPKVLVIGANTATGSKVVSKLKLQNIPVIPIKNYIDLDFSSPDAEDFFYNVTLTGAIVVHQPPLFRYASLDGYSYINEIIGNYTDGLMNFLYKRNIPVVYAVTRPYFQSNTNVDYCYGAKLVFLPNVIDSEEIYDTENILLRAARNCQLVNHSKIVVFENSIIESVTSEDAADFLISQFNNFHSGRVTLVGSTNISLKEAIKMAVKENCKITYQKTSHKLKKVKESSNKYIIHGDVQSLIQSAFSDYTEQPIAKPYLSIVVTGRNDHFANGFENRSQFFIHQLAKSFKKVPTASFEFIFVDYATDYPKNPYLYEIFDWPPELINRTRIIIVPEAFHKETAARLYSSTPFLEYVAKNIGIWRSKGEFVLTMNPDSILSTNFIECISGRNLNEGFLYQTTRFCLDDEMLLSNTIEEVLKLNEEPWNQKKYNFKDYYDIGRKSFTFYRQAHNFESYLFRAGAGDFLLMSRKLWDAIGGFHEMKFNTHVDNLLNLKMFKLITGFPKMFLPYTIIHQEHPHINPVYGTIDSILNVFLQYLHHGRTNILPFESDRLDWGYKNITFKEIHI</sequence>
<evidence type="ECO:0000313" key="3">
    <source>
        <dbReference type="Proteomes" id="UP001470230"/>
    </source>
</evidence>
<dbReference type="Gene3D" id="3.90.550.10">
    <property type="entry name" value="Spore Coat Polysaccharide Biosynthesis Protein SpsA, Chain A"/>
    <property type="match status" value="1"/>
</dbReference>
<keyword evidence="3" id="KW-1185">Reference proteome</keyword>
<feature type="chain" id="PRO_5046302256" evidence="1">
    <location>
        <begin position="21"/>
        <end position="673"/>
    </location>
</feature>
<name>A0ABR2K7Z5_9EUKA</name>
<protein>
    <submittedName>
        <fullName evidence="2">Uncharacterized protein</fullName>
    </submittedName>
</protein>
<organism evidence="2 3">
    <name type="scientific">Tritrichomonas musculus</name>
    <dbReference type="NCBI Taxonomy" id="1915356"/>
    <lineage>
        <taxon>Eukaryota</taxon>
        <taxon>Metamonada</taxon>
        <taxon>Parabasalia</taxon>
        <taxon>Tritrichomonadida</taxon>
        <taxon>Tritrichomonadidae</taxon>
        <taxon>Tritrichomonas</taxon>
    </lineage>
</organism>
<evidence type="ECO:0000313" key="2">
    <source>
        <dbReference type="EMBL" id="KAK8887258.1"/>
    </source>
</evidence>
<accession>A0ABR2K7Z5</accession>
<evidence type="ECO:0000256" key="1">
    <source>
        <dbReference type="SAM" id="SignalP"/>
    </source>
</evidence>
<comment type="caution">
    <text evidence="2">The sequence shown here is derived from an EMBL/GenBank/DDBJ whole genome shotgun (WGS) entry which is preliminary data.</text>
</comment>
<gene>
    <name evidence="2" type="ORF">M9Y10_038296</name>
</gene>
<dbReference type="InterPro" id="IPR029044">
    <property type="entry name" value="Nucleotide-diphossugar_trans"/>
</dbReference>
<dbReference type="EMBL" id="JAPFFF010000006">
    <property type="protein sequence ID" value="KAK8887258.1"/>
    <property type="molecule type" value="Genomic_DNA"/>
</dbReference>